<dbReference type="CAZy" id="GH92">
    <property type="family name" value="Glycoside Hydrolase Family 92"/>
</dbReference>
<organism evidence="5">
    <name type="scientific">Leptosphaeria maculans (strain JN3 / isolate v23.1.3 / race Av1-4-5-6-7-8)</name>
    <name type="common">Blackleg fungus</name>
    <name type="synonym">Phoma lingam</name>
    <dbReference type="NCBI Taxonomy" id="985895"/>
    <lineage>
        <taxon>Eukaryota</taxon>
        <taxon>Fungi</taxon>
        <taxon>Dikarya</taxon>
        <taxon>Ascomycota</taxon>
        <taxon>Pezizomycotina</taxon>
        <taxon>Dothideomycetes</taxon>
        <taxon>Pleosporomycetidae</taxon>
        <taxon>Pleosporales</taxon>
        <taxon>Pleosporineae</taxon>
        <taxon>Leptosphaeriaceae</taxon>
        <taxon>Plenodomus</taxon>
        <taxon>Plenodomus lingam/Leptosphaeria maculans species complex</taxon>
    </lineage>
</organism>
<gene>
    <name evidence="4" type="ORF">LEMA_P097100.1</name>
</gene>
<dbReference type="AlphaFoldDB" id="E5A3T8"/>
<dbReference type="SUPFAM" id="SSF48208">
    <property type="entry name" value="Six-hairpin glycosidases"/>
    <property type="match status" value="1"/>
</dbReference>
<dbReference type="InterPro" id="IPR005887">
    <property type="entry name" value="GH92_a_mannosidase_put"/>
</dbReference>
<dbReference type="GO" id="GO:0006516">
    <property type="term" value="P:glycoprotein catabolic process"/>
    <property type="evidence" value="ECO:0007669"/>
    <property type="project" value="TreeGrafter"/>
</dbReference>
<dbReference type="FunFam" id="1.20.1050.60:FF:000002">
    <property type="entry name" value="Glycosyl hydrolase family 92"/>
    <property type="match status" value="1"/>
</dbReference>
<dbReference type="InterPro" id="IPR041371">
    <property type="entry name" value="GH92_N"/>
</dbReference>
<dbReference type="GO" id="GO:0005829">
    <property type="term" value="C:cytosol"/>
    <property type="evidence" value="ECO:0007669"/>
    <property type="project" value="TreeGrafter"/>
</dbReference>
<dbReference type="Gene3D" id="2.70.98.10">
    <property type="match status" value="1"/>
</dbReference>
<dbReference type="InterPro" id="IPR012939">
    <property type="entry name" value="Glyco_hydro_92"/>
</dbReference>
<keyword evidence="5" id="KW-1185">Reference proteome</keyword>
<dbReference type="InterPro" id="IPR014718">
    <property type="entry name" value="GH-type_carb-bd"/>
</dbReference>
<dbReference type="InParanoid" id="E5A3T8"/>
<evidence type="ECO:0000259" key="3">
    <source>
        <dbReference type="Pfam" id="PF17678"/>
    </source>
</evidence>
<dbReference type="GO" id="GO:0005634">
    <property type="term" value="C:nucleus"/>
    <property type="evidence" value="ECO:0007669"/>
    <property type="project" value="TreeGrafter"/>
</dbReference>
<proteinExistence type="predicted"/>
<dbReference type="PANTHER" id="PTHR12143">
    <property type="entry name" value="PEPTIDE N-GLYCANASE PNGASE -RELATED"/>
    <property type="match status" value="1"/>
</dbReference>
<dbReference type="OMA" id="SCGTCGW"/>
<dbReference type="InterPro" id="IPR050883">
    <property type="entry name" value="PNGase"/>
</dbReference>
<dbReference type="GO" id="GO:0005975">
    <property type="term" value="P:carbohydrate metabolic process"/>
    <property type="evidence" value="ECO:0007669"/>
    <property type="project" value="InterPro"/>
</dbReference>
<dbReference type="Pfam" id="PF17678">
    <property type="entry name" value="Glyco_hydro_92N"/>
    <property type="match status" value="1"/>
</dbReference>
<feature type="signal peptide" evidence="1">
    <location>
        <begin position="1"/>
        <end position="29"/>
    </location>
</feature>
<evidence type="ECO:0008006" key="6">
    <source>
        <dbReference type="Google" id="ProtNLM"/>
    </source>
</evidence>
<dbReference type="GO" id="GO:0000224">
    <property type="term" value="F:peptide-N4-(N-acetyl-beta-glucosaminyl)asparagine amidase activity"/>
    <property type="evidence" value="ECO:0007669"/>
    <property type="project" value="TreeGrafter"/>
</dbReference>
<dbReference type="STRING" id="985895.E5A3T8"/>
<keyword evidence="1" id="KW-0732">Signal</keyword>
<dbReference type="Gene3D" id="1.20.1050.60">
    <property type="entry name" value="alpha-1,2-mannosidase"/>
    <property type="match status" value="1"/>
</dbReference>
<evidence type="ECO:0000259" key="2">
    <source>
        <dbReference type="Pfam" id="PF07971"/>
    </source>
</evidence>
<reference evidence="5" key="1">
    <citation type="journal article" date="2011" name="Nat. Commun.">
        <title>Effector diversification within compartments of the Leptosphaeria maculans genome affected by Repeat-Induced Point mutations.</title>
        <authorList>
            <person name="Rouxel T."/>
            <person name="Grandaubert J."/>
            <person name="Hane J.K."/>
            <person name="Hoede C."/>
            <person name="van de Wouw A.P."/>
            <person name="Couloux A."/>
            <person name="Dominguez V."/>
            <person name="Anthouard V."/>
            <person name="Bally P."/>
            <person name="Bourras S."/>
            <person name="Cozijnsen A.J."/>
            <person name="Ciuffetti L.M."/>
            <person name="Degrave A."/>
            <person name="Dilmaghani A."/>
            <person name="Duret L."/>
            <person name="Fudal I."/>
            <person name="Goodwin S.B."/>
            <person name="Gout L."/>
            <person name="Glaser N."/>
            <person name="Linglin J."/>
            <person name="Kema G.H.J."/>
            <person name="Lapalu N."/>
            <person name="Lawrence C.B."/>
            <person name="May K."/>
            <person name="Meyer M."/>
            <person name="Ollivier B."/>
            <person name="Poulain J."/>
            <person name="Schoch C.L."/>
            <person name="Simon A."/>
            <person name="Spatafora J.W."/>
            <person name="Stachowiak A."/>
            <person name="Turgeon B.G."/>
            <person name="Tyler B.M."/>
            <person name="Vincent D."/>
            <person name="Weissenbach J."/>
            <person name="Amselem J."/>
            <person name="Quesneville H."/>
            <person name="Oliver R.P."/>
            <person name="Wincker P."/>
            <person name="Balesdent M.-H."/>
            <person name="Howlett B.J."/>
        </authorList>
    </citation>
    <scope>NUCLEOTIDE SEQUENCE [LARGE SCALE GENOMIC DNA]</scope>
    <source>
        <strain evidence="5">JN3 / isolate v23.1.3 / race Av1-4-5-6-7-8</strain>
    </source>
</reference>
<dbReference type="InterPro" id="IPR008928">
    <property type="entry name" value="6-hairpin_glycosidase_sf"/>
</dbReference>
<feature type="domain" description="Glycosyl hydrolase family 92 N-terminal" evidence="3">
    <location>
        <begin position="41"/>
        <end position="388"/>
    </location>
</feature>
<dbReference type="PANTHER" id="PTHR12143:SF44">
    <property type="entry name" value="GLYCOSYL HYDROLASE FAMILY 92 DOMAIN-CONTAINING PROTEIN"/>
    <property type="match status" value="1"/>
</dbReference>
<dbReference type="OrthoDB" id="449263at2759"/>
<dbReference type="eggNOG" id="ENOG502QR5Q">
    <property type="taxonomic scope" value="Eukaryota"/>
</dbReference>
<dbReference type="Gene3D" id="1.20.1610.10">
    <property type="entry name" value="alpha-1,2-mannosidases domains"/>
    <property type="match status" value="1"/>
</dbReference>
<dbReference type="HOGENOM" id="CLU_003690_4_2_1"/>
<dbReference type="Pfam" id="PF07971">
    <property type="entry name" value="Glyco_hydro_92"/>
    <property type="match status" value="1"/>
</dbReference>
<evidence type="ECO:0000313" key="5">
    <source>
        <dbReference type="Proteomes" id="UP000002668"/>
    </source>
</evidence>
<feature type="domain" description="Glycosyl hydrolase family 92" evidence="2">
    <location>
        <begin position="395"/>
        <end position="905"/>
    </location>
</feature>
<name>E5A3T8_LEPMJ</name>
<sequence length="923" mass="99953">MARYTYMTTPLSLSFTLAILSSSFTLASASPQPQTPLWTSVDPLIGTLGPRPGSAIAGGNSFPGASLPWGMAKPGIDTSYLGLREGTAVDANAGYTPLGNVTAVSMTHVSGSGGAPTYGLISQMPLLGNLAHVNLADNTTYATNRSLSQETATVGLFTTVLLNGVKIEITAGNHTGFMRYTFPAASSATNTAHDNSTSFSTNGPITNGQEPSLANNDIHILVDLTHVLPAYAAQSYSQKFLRGDLHIRSPSTSSQPSYYGSASYTGGWSQPDTHTLFFCANFSVPHTSAPLSRTSAYVQQNTRDAVDGAGTFSWAYNPVVPPAFGARPAPRSFRDMRSFAGSGMGIGALFSWRRDGDGPGLGLRGSASANANATFAGSAQVEAKVGISYISAERACRHIEAELPLSKSFEQVVQGVRQEWEDKILSKVRIEQDGHATSGNATLKRMLYSALYQTGLMPTDKTGENPRWESGEGKPYYDDHYTLWDTYRTLLPLYHLLFTNPYSRILSGLISIFTHEGYLPAGRAANWNGRVQGGTHADIVLADGYVKSVRSLSGQQGRGELDADIDWQEAYRGVMKDATQMPEHNVDPVTFDGATKEGRGALDDYLKLHYITRNHTRSVSRGVEYPQNDFAIFSMATALGMPNSSISQLKDRASWWRNQWNPDANTTLDGYGTFTGFPAPRNADGSWNLTAYDARSCGTCGWDADVYEAKIWETAFGAAPHDMAKLIELMGGDEAFVRRLDASFVPGFGTSVGANNDAGSALFNPGNEPSFPTPFLYNYVPGMHWKTVNQTRSTVDAFYSDARNGYPGNIDGGALPSWLIFNLMGIFPVPGQPLYLLSAPRFSHLKITLFGGTQAETELAIMAKNLSDSSFYPQRVLLNGQELDRAWLSHEEVAEGGELVFEMGSEPKMWDTGSRPWSLSTWV</sequence>
<dbReference type="EMBL" id="FP929133">
    <property type="protein sequence ID" value="CBX98301.1"/>
    <property type="molecule type" value="Genomic_DNA"/>
</dbReference>
<protein>
    <recommendedName>
        <fullName evidence="6">Glycoside hydrolase family 92 protein</fullName>
    </recommendedName>
</protein>
<dbReference type="Proteomes" id="UP000002668">
    <property type="component" value="Genome"/>
</dbReference>
<evidence type="ECO:0000256" key="1">
    <source>
        <dbReference type="SAM" id="SignalP"/>
    </source>
</evidence>
<evidence type="ECO:0000313" key="4">
    <source>
        <dbReference type="EMBL" id="CBX98301.1"/>
    </source>
</evidence>
<dbReference type="VEuPathDB" id="FungiDB:LEMA_P097100.1"/>
<dbReference type="NCBIfam" id="TIGR01180">
    <property type="entry name" value="aman2_put"/>
    <property type="match status" value="1"/>
</dbReference>
<feature type="chain" id="PRO_5003192403" description="Glycoside hydrolase family 92 protein" evidence="1">
    <location>
        <begin position="30"/>
        <end position="923"/>
    </location>
</feature>
<accession>E5A3T8</accession>
<dbReference type="GO" id="GO:0030246">
    <property type="term" value="F:carbohydrate binding"/>
    <property type="evidence" value="ECO:0007669"/>
    <property type="project" value="InterPro"/>
</dbReference>